<evidence type="ECO:0000313" key="10">
    <source>
        <dbReference type="EMBL" id="SPQ93566.1"/>
    </source>
</evidence>
<feature type="region of interest" description="Disordered" evidence="7">
    <location>
        <begin position="1618"/>
        <end position="1640"/>
    </location>
</feature>
<dbReference type="Gene3D" id="1.10.1000.11">
    <property type="entry name" value="Arf Nucleotide-binding Site Opener,domain 2"/>
    <property type="match status" value="1"/>
</dbReference>
<dbReference type="Pfam" id="PF12783">
    <property type="entry name" value="Sec7-like_HUS"/>
    <property type="match status" value="1"/>
</dbReference>
<evidence type="ECO:0000313" key="11">
    <source>
        <dbReference type="Proteomes" id="UP000039324"/>
    </source>
</evidence>
<dbReference type="GO" id="GO:0005085">
    <property type="term" value="F:guanyl-nucleotide exchange factor activity"/>
    <property type="evidence" value="ECO:0007669"/>
    <property type="project" value="InterPro"/>
</dbReference>
<reference evidence="9 11" key="1">
    <citation type="submission" date="2015-02" db="EMBL/GenBank/DDBJ databases">
        <authorList>
            <person name="Chooi Y.-H."/>
        </authorList>
    </citation>
    <scope>NUCLEOTIDE SEQUENCE [LARGE SCALE GENOMIC DNA]</scope>
    <source>
        <strain evidence="9">E3</strain>
    </source>
</reference>
<dbReference type="SUPFAM" id="SSF48425">
    <property type="entry name" value="Sec7 domain"/>
    <property type="match status" value="1"/>
</dbReference>
<accession>A0A0G4J3X5</accession>
<dbReference type="PANTHER" id="PTHR10663:SF375">
    <property type="entry name" value="LD29171P"/>
    <property type="match status" value="1"/>
</dbReference>
<evidence type="ECO:0000256" key="4">
    <source>
        <dbReference type="ARBA" id="ARBA00022490"/>
    </source>
</evidence>
<dbReference type="GO" id="GO:0005737">
    <property type="term" value="C:cytoplasm"/>
    <property type="evidence" value="ECO:0007669"/>
    <property type="project" value="UniProtKB-SubCell"/>
</dbReference>
<dbReference type="SUPFAM" id="SSF48371">
    <property type="entry name" value="ARM repeat"/>
    <property type="match status" value="2"/>
</dbReference>
<keyword evidence="10" id="KW-0496">Mitochondrion</keyword>
<evidence type="ECO:0000313" key="9">
    <source>
        <dbReference type="EMBL" id="CEP02255.1"/>
    </source>
</evidence>
<dbReference type="InterPro" id="IPR023394">
    <property type="entry name" value="Sec7_C_sf"/>
</dbReference>
<dbReference type="InterPro" id="IPR035999">
    <property type="entry name" value="Sec7_dom_sf"/>
</dbReference>
<dbReference type="InterPro" id="IPR016024">
    <property type="entry name" value="ARM-type_fold"/>
</dbReference>
<dbReference type="CDD" id="cd00171">
    <property type="entry name" value="Sec7"/>
    <property type="match status" value="1"/>
</dbReference>
<dbReference type="Pfam" id="PF01369">
    <property type="entry name" value="Sec7"/>
    <property type="match status" value="1"/>
</dbReference>
<dbReference type="PANTHER" id="PTHR10663">
    <property type="entry name" value="GUANYL-NUCLEOTIDE EXCHANGE FACTOR"/>
    <property type="match status" value="1"/>
</dbReference>
<dbReference type="GO" id="GO:0016020">
    <property type="term" value="C:membrane"/>
    <property type="evidence" value="ECO:0007669"/>
    <property type="project" value="UniProtKB-SubCell"/>
</dbReference>
<keyword evidence="4" id="KW-0963">Cytoplasm</keyword>
<reference evidence="10 12" key="2">
    <citation type="submission" date="2018-03" db="EMBL/GenBank/DDBJ databases">
        <authorList>
            <person name="Fogelqvist J."/>
        </authorList>
    </citation>
    <scope>NUCLEOTIDE SEQUENCE [LARGE SCALE GENOMIC DNA]</scope>
</reference>
<gene>
    <name evidence="9" type="ORF">PBRA_002519</name>
    <name evidence="10" type="ORF">PLBR_LOCUS781</name>
</gene>
<dbReference type="EMBL" id="OVEO01000001">
    <property type="protein sequence ID" value="SPQ93566.1"/>
    <property type="molecule type" value="Genomic_DNA"/>
</dbReference>
<dbReference type="Gene3D" id="1.10.220.20">
    <property type="match status" value="1"/>
</dbReference>
<keyword evidence="6" id="KW-0472">Membrane</keyword>
<feature type="domain" description="SEC7" evidence="8">
    <location>
        <begin position="572"/>
        <end position="762"/>
    </location>
</feature>
<dbReference type="GO" id="GO:0015031">
    <property type="term" value="P:protein transport"/>
    <property type="evidence" value="ECO:0007669"/>
    <property type="project" value="UniProtKB-KW"/>
</dbReference>
<dbReference type="InterPro" id="IPR032629">
    <property type="entry name" value="DCB_dom"/>
</dbReference>
<dbReference type="Proteomes" id="UP000290189">
    <property type="component" value="Unassembled WGS sequence"/>
</dbReference>
<feature type="region of interest" description="Disordered" evidence="7">
    <location>
        <begin position="257"/>
        <end position="307"/>
    </location>
</feature>
<evidence type="ECO:0000256" key="7">
    <source>
        <dbReference type="SAM" id="MobiDB-lite"/>
    </source>
</evidence>
<protein>
    <recommendedName>
        <fullName evidence="8">SEC7 domain-containing protein</fullName>
    </recommendedName>
</protein>
<dbReference type="InterPro" id="IPR000904">
    <property type="entry name" value="Sec7_dom"/>
</dbReference>
<feature type="region of interest" description="Disordered" evidence="7">
    <location>
        <begin position="1213"/>
        <end position="1238"/>
    </location>
</feature>
<comment type="subcellular location">
    <subcellularLocation>
        <location evidence="2">Cytoplasm</location>
    </subcellularLocation>
    <subcellularLocation>
        <location evidence="1">Membrane</location>
    </subcellularLocation>
</comment>
<dbReference type="OrthoDB" id="430364at2759"/>
<dbReference type="Pfam" id="PF16213">
    <property type="entry name" value="DCB"/>
    <property type="match status" value="1"/>
</dbReference>
<evidence type="ECO:0000313" key="12">
    <source>
        <dbReference type="Proteomes" id="UP000290189"/>
    </source>
</evidence>
<keyword evidence="5" id="KW-0653">Protein transport</keyword>
<evidence type="ECO:0000256" key="1">
    <source>
        <dbReference type="ARBA" id="ARBA00004370"/>
    </source>
</evidence>
<dbReference type="SMART" id="SM00222">
    <property type="entry name" value="Sec7"/>
    <property type="match status" value="1"/>
</dbReference>
<dbReference type="EMBL" id="CDSF01000122">
    <property type="protein sequence ID" value="CEP02255.1"/>
    <property type="molecule type" value="Genomic_DNA"/>
</dbReference>
<dbReference type="Proteomes" id="UP000039324">
    <property type="component" value="Unassembled WGS sequence"/>
</dbReference>
<evidence type="ECO:0000256" key="3">
    <source>
        <dbReference type="ARBA" id="ARBA00022448"/>
    </source>
</evidence>
<dbReference type="GO" id="GO:0032012">
    <property type="term" value="P:regulation of ARF protein signal transduction"/>
    <property type="evidence" value="ECO:0007669"/>
    <property type="project" value="InterPro"/>
</dbReference>
<dbReference type="PROSITE" id="PS50190">
    <property type="entry name" value="SEC7"/>
    <property type="match status" value="1"/>
</dbReference>
<dbReference type="Pfam" id="PF09324">
    <property type="entry name" value="Sec7-like_HDS"/>
    <property type="match status" value="1"/>
</dbReference>
<proteinExistence type="predicted"/>
<name>A0A0G4J3X5_PLABS</name>
<keyword evidence="3" id="KW-0813">Transport</keyword>
<evidence type="ECO:0000256" key="6">
    <source>
        <dbReference type="ARBA" id="ARBA00023136"/>
    </source>
</evidence>
<keyword evidence="11" id="KW-1185">Reference proteome</keyword>
<evidence type="ECO:0000259" key="8">
    <source>
        <dbReference type="PROSITE" id="PS50190"/>
    </source>
</evidence>
<organism evidence="9 11">
    <name type="scientific">Plasmodiophora brassicae</name>
    <name type="common">Clubroot disease agent</name>
    <dbReference type="NCBI Taxonomy" id="37360"/>
    <lineage>
        <taxon>Eukaryota</taxon>
        <taxon>Sar</taxon>
        <taxon>Rhizaria</taxon>
        <taxon>Endomyxa</taxon>
        <taxon>Phytomyxea</taxon>
        <taxon>Plasmodiophorida</taxon>
        <taxon>Plasmodiophoridae</taxon>
        <taxon>Plasmodiophora</taxon>
    </lineage>
</organism>
<sequence>MTGGGAEGNPAVPVLQYLDGLLDRLAGSCSRKQTTIRDACETARAHLKSSDTSDNPNVLSARAIEVSMPPLLSTLEAQQAPKQQLIALQGLERIFSHPGTESDAHVENAVSVIAQAGRESIDEPVQLQVMNVLRCAILNPDCFVHGQALMMAVRACYQIYLSGVTVMANGNSSAGNQRCKLAHSILSDILTTVFERMECAASQLTATAHHRHEDSINSTAEMPTDDLEESAMSADDDIIVSAVLDRLVGLVEQKLSDGSGVSEETSPDAGTCEAKVSPESGVSCRSKSEPAADRVSAQSGVPVEDESEDAHLRKTTALLQNDAFLLFRSLCKLSDKPLVSEDDDVAIRSKSFSLVLLNEIIVHSGHHFRSSRRFLNGIRVHLVKSLFKNCVSPVHAVFQLALQLFVSIIQCHEFKVTLKTEIGVLLDSVILGVAESQSSSAAHRLSVLRMLRKAICSQKDVVFDLFLNYDCDTGGTSDGASINVYEHMCKILESSANSLSGPPDNRLEAVQCIDELLRALLAFHDDAAPDTVAAASDSSIEASAGSGSRGGSPKHASMSGGGGGAWDIVSSKFERKREVAADLQAGIVKFNLKPKAGLAYLHEKGIVDSTSAAEVAKFLHSAKSLDKQAIGEFLGGHQPFNREVLYAYVDIMSFHDSHIDTALRKFLQGFRLPGESQIIDRMMEKFAERYCACNPGAFSTADCAYVLAYAIIMLNTDAHNPMLKDKDRMSKEQFVNNNRGIDGGKDLPREFMTDIYDRIVNNEIKMHTALSAPSGSAGLHAVDDFHKDAERLMEMTRNLLSAVAMSSGSASYLQISAQDRTIVQPMFSVLWAPVLVVCSMQLQGDHISSDTVRLCMSIYRVCIRLSSRFNMHVQRAAFINSLAAQTLLAGAPTSAPMQFKNIEAVRVLLGEIALQEGDYIRESWSTILRCISELDRLHMIGSGAHSDEQFFDAPASGSVQTSTTDAVNSASLAANFETSVIDRIFSRSASLSAEAIVHFVDELCAVSATELVQNRVFSLQKLVEITYYNMNRIRLVWSRIWSPISSHLTRAGQHPNLKVAIYAIDSLRQLANKFLEKDELSRYEFQVQFLKPFDSIMRWTASPDIREFIVQCLSRLVLSRADNVKSGWRIVWSVFEEAARDSPLAAASLTLETATRLLHEHGDVVMKGSIDEVPVEIVQCLIAFVESRHTDLSLQAIALLEFVAHHLHRISSEMSTGDHSDSSLDVDGTAPRHGSLSSEPVQSMVGIWLLALTGLSKAVGDARPEVRTRALSVLHAVLRELGKEFSVQTWRMLFKVVLIPMFDDVVKDPIGQRVGDGTGSGDDGTSFAEAWFSTTCAPALSVTIDVLSENFSQVSFELPNVLRLLSDVTCAGSRRHRVALAEIGINGLVRLMGSCAVSLSPDAWTSVLQTMCYITSVHCGGSANFTSEASSPAVSPSPRSTLLRSSVLQRLITMTEQAVFQYSKYWDVTQCSMLSSALDRVLMWMSTIPALARDACACVNVIISLSVVMLGNEVTNPSWVGPRVAEGTRIFVTISSYLMKHFILSEPSFPEYEAERHVVCQLLASLTQMPDSLLTTMFMELHPIVFDLVMVRDQIVRVHLHRLLSRLLSGGIMKLSSSSIGDSRDQPYQSSPTTQDWDAI</sequence>
<evidence type="ECO:0000256" key="2">
    <source>
        <dbReference type="ARBA" id="ARBA00004496"/>
    </source>
</evidence>
<dbReference type="InterPro" id="IPR032691">
    <property type="entry name" value="Mon2/Sec7/BIG1-like_HUS"/>
</dbReference>
<dbReference type="FunFam" id="1.10.1000.11:FF:000003">
    <property type="entry name" value="Brefeldin A-inhibited guanine nucleotide-exchange protein 1"/>
    <property type="match status" value="1"/>
</dbReference>
<evidence type="ECO:0000256" key="5">
    <source>
        <dbReference type="ARBA" id="ARBA00022927"/>
    </source>
</evidence>
<dbReference type="OMA" id="FWKSNEM"/>
<dbReference type="STRING" id="37360.A0A0G4J3X5"/>
<dbReference type="InterPro" id="IPR015403">
    <property type="entry name" value="Mon2/Sec7/BIG1-like_HDS"/>
</dbReference>
<geneLocation type="mitochondrion" evidence="10"/>
<feature type="region of interest" description="Disordered" evidence="7">
    <location>
        <begin position="542"/>
        <end position="563"/>
    </location>
</feature>